<gene>
    <name evidence="3" type="ORF">GCM10023195_77920</name>
</gene>
<proteinExistence type="predicted"/>
<feature type="region of interest" description="Disordered" evidence="1">
    <location>
        <begin position="774"/>
        <end position="841"/>
    </location>
</feature>
<feature type="compositionally biased region" description="Low complexity" evidence="1">
    <location>
        <begin position="306"/>
        <end position="315"/>
    </location>
</feature>
<evidence type="ECO:0000313" key="4">
    <source>
        <dbReference type="Proteomes" id="UP001500212"/>
    </source>
</evidence>
<evidence type="ECO:0000256" key="1">
    <source>
        <dbReference type="SAM" id="MobiDB-lite"/>
    </source>
</evidence>
<dbReference type="Pfam" id="PF07179">
    <property type="entry name" value="SseB"/>
    <property type="match status" value="3"/>
</dbReference>
<feature type="compositionally biased region" description="Low complexity" evidence="1">
    <location>
        <begin position="276"/>
        <end position="289"/>
    </location>
</feature>
<feature type="region of interest" description="Disordered" evidence="1">
    <location>
        <begin position="131"/>
        <end position="323"/>
    </location>
</feature>
<feature type="domain" description="SseB protein N-terminal" evidence="2">
    <location>
        <begin position="521"/>
        <end position="632"/>
    </location>
</feature>
<feature type="domain" description="SseB protein N-terminal" evidence="2">
    <location>
        <begin position="671"/>
        <end position="770"/>
    </location>
</feature>
<feature type="region of interest" description="Disordered" evidence="1">
    <location>
        <begin position="338"/>
        <end position="503"/>
    </location>
</feature>
<feature type="compositionally biased region" description="Pro residues" evidence="1">
    <location>
        <begin position="818"/>
        <end position="840"/>
    </location>
</feature>
<feature type="compositionally biased region" description="Low complexity" evidence="1">
    <location>
        <begin position="795"/>
        <end position="817"/>
    </location>
</feature>
<evidence type="ECO:0000313" key="3">
    <source>
        <dbReference type="EMBL" id="GAA4617441.1"/>
    </source>
</evidence>
<dbReference type="EMBL" id="BAABHJ010000039">
    <property type="protein sequence ID" value="GAA4617441.1"/>
    <property type="molecule type" value="Genomic_DNA"/>
</dbReference>
<accession>A0ABP8TXA8</accession>
<dbReference type="Proteomes" id="UP001500212">
    <property type="component" value="Unassembled WGS sequence"/>
</dbReference>
<keyword evidence="4" id="KW-1185">Reference proteome</keyword>
<evidence type="ECO:0000259" key="2">
    <source>
        <dbReference type="Pfam" id="PF07179"/>
    </source>
</evidence>
<feature type="compositionally biased region" description="Low complexity" evidence="1">
    <location>
        <begin position="480"/>
        <end position="498"/>
    </location>
</feature>
<organism evidence="3 4">
    <name type="scientific">Actinoallomurus liliacearum</name>
    <dbReference type="NCBI Taxonomy" id="1080073"/>
    <lineage>
        <taxon>Bacteria</taxon>
        <taxon>Bacillati</taxon>
        <taxon>Actinomycetota</taxon>
        <taxon>Actinomycetes</taxon>
        <taxon>Streptosporangiales</taxon>
        <taxon>Thermomonosporaceae</taxon>
        <taxon>Actinoallomurus</taxon>
    </lineage>
</organism>
<protein>
    <recommendedName>
        <fullName evidence="2">SseB protein N-terminal domain-containing protein</fullName>
    </recommendedName>
</protein>
<feature type="compositionally biased region" description="Pro residues" evidence="1">
    <location>
        <begin position="368"/>
        <end position="382"/>
    </location>
</feature>
<reference evidence="4" key="1">
    <citation type="journal article" date="2019" name="Int. J. Syst. Evol. Microbiol.">
        <title>The Global Catalogue of Microorganisms (GCM) 10K type strain sequencing project: providing services to taxonomists for standard genome sequencing and annotation.</title>
        <authorList>
            <consortium name="The Broad Institute Genomics Platform"/>
            <consortium name="The Broad Institute Genome Sequencing Center for Infectious Disease"/>
            <person name="Wu L."/>
            <person name="Ma J."/>
        </authorList>
    </citation>
    <scope>NUCLEOTIDE SEQUENCE [LARGE SCALE GENOMIC DNA]</scope>
    <source>
        <strain evidence="4">JCM 17938</strain>
    </source>
</reference>
<sequence>MTDTWEPANQLEQQLGEVLRAGDQNAYFRLLSVAELVVPVPQTEPDASGQPAFTWPTSVHEGRTHVLAYTSVESARRHLGPGYEQFVRMSLVEMAQSWPDADWWLAVNSGMPIEAYLPAWFLNQITADQVRAEQRPHAQEAAPTPAAQPVPAPEPGTAPAGHDAEGVAHAAPGGHDTGPYAAPGVQDSGLDPRPAPDGTDPATGGHPAPGGQDTGLDPHALPGGTDPATGGYPTPVGQDTDLDPRPAPGGTDPATGGYPAPGGQDTGLDLRPIPDGTGPATGGYPAPGGQDSGLGSHAIPGGSGPATGAHAAPGGDEAGSQPTTAWPATIIDVHTASGVYDAPGSQPAPADQHAAPPAPPAAETAPAPVQPAEPQSPDPSFAPRPAGDVPTVSWPDVHQPVPGGTPPAPDAPDPGIPSAPPDGPAPAPGPDTSPPSGDGTRPYLSYATASAVPPAPGTPPLAETAPQPVISGDEPMPAGPDETAVAAEPPPDAAARVPSSDAPLTPHFTAGAEFVPLDEEERLLHDAAARDDRDGFLRTLLGVRQIWVPMVEGGDLMLGPGRPGFQWYTRESGGRTVVPLFTGPSRMREAMGGHPFVLSDLAKVLRFWPDPAWDLVINDGSPIGATIPGERIIALSRQVDDAAAERLTSDFPAQNDAERRLFEARNDPAMRLTALLEASVFLPVWSRTPPTVQTPPNDPAFPWSAVPVRGRTSLLVFTSFDWMKEAVGTTGFVMPKFTDLIAAWPEPSWDVSVNPGTPIEIALSAEEIAAIAGRSAAPPPEAAPGGVPQDTAAEAPQATVTPQPEPAAVVEAPSAPAEVPPAEPQAAPLPEPAPQPPVAAPPVAESGFTIMQKVVAHDQVPWYLEKAYDRVAGFVYRVPDVIDLNTPRRLYECLGLIRDGAPFTGDDPEVHVIRWPAYRAGLYRTPFGGTSEDALKEWGEDGWVVEAPPFTGDGFASGSAGSIPEYKVESFRLPHGSEMYAISSDGSERFVARYDADRLVWENEK</sequence>
<comment type="caution">
    <text evidence="3">The sequence shown here is derived from an EMBL/GenBank/DDBJ whole genome shotgun (WGS) entry which is preliminary data.</text>
</comment>
<feature type="compositionally biased region" description="Low complexity" evidence="1">
    <location>
        <begin position="248"/>
        <end position="263"/>
    </location>
</feature>
<name>A0ABP8TXA8_9ACTN</name>
<dbReference type="InterPro" id="IPR009839">
    <property type="entry name" value="SseB_N"/>
</dbReference>
<feature type="compositionally biased region" description="Pro residues" evidence="1">
    <location>
        <begin position="146"/>
        <end position="156"/>
    </location>
</feature>
<dbReference type="RefSeq" id="WP_345365673.1">
    <property type="nucleotide sequence ID" value="NZ_BAABHJ010000039.1"/>
</dbReference>
<feature type="compositionally biased region" description="Pro residues" evidence="1">
    <location>
        <begin position="403"/>
        <end position="433"/>
    </location>
</feature>
<feature type="domain" description="SseB protein N-terminal" evidence="2">
    <location>
        <begin position="21"/>
        <end position="119"/>
    </location>
</feature>
<feature type="compositionally biased region" description="Low complexity" evidence="1">
    <location>
        <begin position="347"/>
        <end position="367"/>
    </location>
</feature>